<keyword evidence="2" id="KW-1185">Reference proteome</keyword>
<dbReference type="AlphaFoldDB" id="A0A6I3J080"/>
<dbReference type="InterPro" id="IPR008763">
    <property type="entry name" value="Peptidase_S55"/>
</dbReference>
<proteinExistence type="predicted"/>
<name>A0A6I3J080_9ACTN</name>
<evidence type="ECO:0000313" key="2">
    <source>
        <dbReference type="Proteomes" id="UP000433406"/>
    </source>
</evidence>
<comment type="caution">
    <text evidence="1">The sequence shown here is derived from an EMBL/GenBank/DDBJ whole genome shotgun (WGS) entry which is preliminary data.</text>
</comment>
<dbReference type="EMBL" id="WLCI01000005">
    <property type="protein sequence ID" value="MTB94441.1"/>
    <property type="molecule type" value="Genomic_DNA"/>
</dbReference>
<protein>
    <submittedName>
        <fullName evidence="1">Uncharacterized protein</fullName>
    </submittedName>
</protein>
<reference evidence="1 2" key="1">
    <citation type="submission" date="2019-10" db="EMBL/GenBank/DDBJ databases">
        <title>Nocardioides novel species isolated from the excrement of Marmot.</title>
        <authorList>
            <person name="Zhang G."/>
        </authorList>
    </citation>
    <scope>NUCLEOTIDE SEQUENCE [LARGE SCALE GENOMIC DNA]</scope>
    <source>
        <strain evidence="2">zg-579</strain>
    </source>
</reference>
<dbReference type="PROSITE" id="PS51494">
    <property type="entry name" value="SPOIVB"/>
    <property type="match status" value="1"/>
</dbReference>
<dbReference type="SUPFAM" id="SSF50494">
    <property type="entry name" value="Trypsin-like serine proteases"/>
    <property type="match status" value="1"/>
</dbReference>
<gene>
    <name evidence="1" type="ORF">GGQ22_05045</name>
</gene>
<dbReference type="Proteomes" id="UP000433406">
    <property type="component" value="Unassembled WGS sequence"/>
</dbReference>
<sequence>MTTTRRRGTALVTLTATTGLLLGTASLGAGPATSAEPAGDCATPFPVSELAEGDAVTGLTVTKGTTPESFAGEVIGVYEDGIGPDLDMIMVEVDMPAVAKAGIWQGMSGSPVYAADGRLIGAIAYGLSYGPSPVAGITPFEDMDDYLDEPFEPPARVKVGKGLAARIAAATDVTRAQASQGLRQLPMPVGVSGISQQRIDGAEKRPYLRRGATASAGGTSAAAAGPETLVAGGNMAASLSYGDVTQAGVGTVTSVCNGRIVGFGHPMSFEGETTLSLHPASVLYIQEDPVSPAFKVSNLGAPTGTISEDHLTGITGFLGAVPRATTISNTATYDGRTRTGTTKNTVDTAAASTTFYQIVANHDRVLDAMMPGSETMAWSITGTDTDGSPFELRFEDRYASDYDLTYEVGYELSDLVYALTRITGVTLDSVTSESVISDDSTSYRVRGVQQKRGSRWVPLGKGEVARAKAGKTLVLRAVLAGPEGLSYVPASMKVPASAKGMKGRLSLTGGGWMYSGGNINSVTKAKKVVDAMIRNDEVELSLSLSKKRKNVERTKVVGPADRVVFGSKRVRVVVK</sequence>
<organism evidence="1 2">
    <name type="scientific">Nocardioides marmotae</name>
    <dbReference type="NCBI Taxonomy" id="2663857"/>
    <lineage>
        <taxon>Bacteria</taxon>
        <taxon>Bacillati</taxon>
        <taxon>Actinomycetota</taxon>
        <taxon>Actinomycetes</taxon>
        <taxon>Propionibacteriales</taxon>
        <taxon>Nocardioidaceae</taxon>
        <taxon>Nocardioides</taxon>
    </lineage>
</organism>
<accession>A0A6I3J080</accession>
<evidence type="ECO:0000313" key="1">
    <source>
        <dbReference type="EMBL" id="MTB94441.1"/>
    </source>
</evidence>
<dbReference type="RefSeq" id="WP_154614265.1">
    <property type="nucleotide sequence ID" value="NZ_CP053660.1"/>
</dbReference>
<dbReference type="InterPro" id="IPR009003">
    <property type="entry name" value="Peptidase_S1_PA"/>
</dbReference>